<dbReference type="GO" id="GO:0003735">
    <property type="term" value="F:structural constituent of ribosome"/>
    <property type="evidence" value="ECO:0007669"/>
    <property type="project" value="InterPro"/>
</dbReference>
<name>A0A819GX53_9BILA</name>
<dbReference type="PANTHER" id="PTHR12538">
    <property type="entry name" value="40S RIBOSOMAL PROTEIN S26"/>
    <property type="match status" value="1"/>
</dbReference>
<evidence type="ECO:0000313" key="17">
    <source>
        <dbReference type="EMBL" id="CAF4036530.1"/>
    </source>
</evidence>
<evidence type="ECO:0000256" key="2">
    <source>
        <dbReference type="ARBA" id="ARBA00008596"/>
    </source>
</evidence>
<dbReference type="GO" id="GO:0006412">
    <property type="term" value="P:translation"/>
    <property type="evidence" value="ECO:0007669"/>
    <property type="project" value="InterPro"/>
</dbReference>
<evidence type="ECO:0000256" key="8">
    <source>
        <dbReference type="ARBA" id="ARBA00022980"/>
    </source>
</evidence>
<evidence type="ECO:0000256" key="4">
    <source>
        <dbReference type="ARBA" id="ARBA00022676"/>
    </source>
</evidence>
<keyword evidence="12" id="KW-0687">Ribonucleoprotein</keyword>
<comment type="similarity">
    <text evidence="2">Belongs to the eukaryotic ribosomal protein eS26 family.</text>
</comment>
<dbReference type="InterPro" id="IPR000892">
    <property type="entry name" value="Ribosomal_eS26"/>
</dbReference>
<evidence type="ECO:0000256" key="11">
    <source>
        <dbReference type="ARBA" id="ARBA00023136"/>
    </source>
</evidence>
<dbReference type="Pfam" id="PF01283">
    <property type="entry name" value="Ribosomal_S26e"/>
    <property type="match status" value="1"/>
</dbReference>
<comment type="caution">
    <text evidence="16">The sequence shown here is derived from an EMBL/GenBank/DDBJ whole genome shotgun (WGS) entry which is preliminary data.</text>
</comment>
<evidence type="ECO:0000256" key="5">
    <source>
        <dbReference type="ARBA" id="ARBA00022679"/>
    </source>
</evidence>
<keyword evidence="10" id="KW-0333">Golgi apparatus</keyword>
<feature type="region of interest" description="Disordered" evidence="15">
    <location>
        <begin position="91"/>
        <end position="124"/>
    </location>
</feature>
<dbReference type="FunFam" id="3.30.1740.20:FF:000001">
    <property type="entry name" value="40S ribosomal protein S26"/>
    <property type="match status" value="1"/>
</dbReference>
<reference evidence="16" key="1">
    <citation type="submission" date="2021-02" db="EMBL/GenBank/DDBJ databases">
        <authorList>
            <person name="Nowell W R."/>
        </authorList>
    </citation>
    <scope>NUCLEOTIDE SEQUENCE</scope>
</reference>
<dbReference type="Gene3D" id="3.90.550.50">
    <property type="match status" value="1"/>
</dbReference>
<dbReference type="AlphaFoldDB" id="A0A819GX53"/>
<evidence type="ECO:0000256" key="12">
    <source>
        <dbReference type="ARBA" id="ARBA00023274"/>
    </source>
</evidence>
<evidence type="ECO:0000256" key="6">
    <source>
        <dbReference type="ARBA" id="ARBA00022692"/>
    </source>
</evidence>
<keyword evidence="11" id="KW-0472">Membrane</keyword>
<dbReference type="InterPro" id="IPR038551">
    <property type="entry name" value="Ribosomal_eS26_sf"/>
</dbReference>
<keyword evidence="8" id="KW-0689">Ribosomal protein</keyword>
<evidence type="ECO:0000256" key="14">
    <source>
        <dbReference type="ARBA" id="ARBA00042992"/>
    </source>
</evidence>
<keyword evidence="6" id="KW-0812">Transmembrane</keyword>
<evidence type="ECO:0000256" key="10">
    <source>
        <dbReference type="ARBA" id="ARBA00023034"/>
    </source>
</evidence>
<proteinExistence type="inferred from homology"/>
<dbReference type="PROSITE" id="PS00733">
    <property type="entry name" value="RIBOSOMAL_S26E"/>
    <property type="match status" value="1"/>
</dbReference>
<evidence type="ECO:0000256" key="13">
    <source>
        <dbReference type="ARBA" id="ARBA00039273"/>
    </source>
</evidence>
<evidence type="ECO:0000256" key="9">
    <source>
        <dbReference type="ARBA" id="ARBA00022989"/>
    </source>
</evidence>
<dbReference type="InterPro" id="IPR047864">
    <property type="entry name" value="Ribosomal_eS26_CS"/>
</dbReference>
<evidence type="ECO:0000256" key="7">
    <source>
        <dbReference type="ARBA" id="ARBA00022968"/>
    </source>
</evidence>
<dbReference type="GO" id="GO:0022627">
    <property type="term" value="C:cytosolic small ribosomal subunit"/>
    <property type="evidence" value="ECO:0007669"/>
    <property type="project" value="TreeGrafter"/>
</dbReference>
<dbReference type="Gene3D" id="3.30.1740.20">
    <property type="entry name" value="Ribosomal protein S26e"/>
    <property type="match status" value="1"/>
</dbReference>
<dbReference type="Proteomes" id="UP000663866">
    <property type="component" value="Unassembled WGS sequence"/>
</dbReference>
<evidence type="ECO:0000256" key="1">
    <source>
        <dbReference type="ARBA" id="ARBA00004323"/>
    </source>
</evidence>
<keyword evidence="4" id="KW-0328">Glycosyltransferase</keyword>
<evidence type="ECO:0000313" key="16">
    <source>
        <dbReference type="EMBL" id="CAF3888172.1"/>
    </source>
</evidence>
<keyword evidence="5" id="KW-0808">Transferase</keyword>
<dbReference type="EMBL" id="CAJOBF010000915">
    <property type="protein sequence ID" value="CAF3888172.1"/>
    <property type="molecule type" value="Genomic_DNA"/>
</dbReference>
<comment type="similarity">
    <text evidence="3">Belongs to the glycosyltransferase 31 family.</text>
</comment>
<sequence length="485" mass="55739">MTKKRRNNGRSKHGRGRVRSVNCTNCRRLVPKDKAIKKVIIRNIVEQAAVKDLSEASVYPRYVLPKLYYKLHYCVSCAIHSKVVRNRSREARRIRTPLLRPQQARQPGAAGGQGQAGAAGHRAGNKEPLQPANIPIAKTISVTFYDVIFSKNIFYKLFYKNNQTNISSNDYLHVKLNLKINEAKCEYNDNLIIYILSRVTNFQRRKLIRSTWGSPLIGTCFVFIVGRIKNSSSNQLRLNNEKRQYRDIVQIDHIESYANVIYKEIGALKWSHKFLPFIPYLFKTDDDLIVDSILISSMVRILVTNLVNKTSYISRSSPKLEEHLVRANRATLFRGGWVMNDQPTLRDGKFRVSEDIWPDSTLPPYCSGFGWLMSKLVRNKLLEASYKYPVNKTVWIGDVFLSGFLADVAYVQCTQIPIEYEQTSSGNCSCLMIQKPMLTVCSSSMHGGMGNNESQMHYEYKKAWKVIQQRHDFVNRTNKDFKACL</sequence>
<dbReference type="PANTHER" id="PTHR12538:SF0">
    <property type="entry name" value="40S RIBOSOMAL PROTEIN S26"/>
    <property type="match status" value="1"/>
</dbReference>
<keyword evidence="19" id="KW-1185">Reference proteome</keyword>
<gene>
    <name evidence="17" type="ORF">OVN521_LOCUS17123</name>
    <name evidence="16" type="ORF">UXM345_LOCUS9851</name>
</gene>
<dbReference type="InterPro" id="IPR002659">
    <property type="entry name" value="Glyco_trans_31"/>
</dbReference>
<accession>A0A819GX53</accession>
<protein>
    <recommendedName>
        <fullName evidence="13">Small ribosomal subunit protein eS26</fullName>
    </recommendedName>
    <alternativeName>
        <fullName evidence="14">40S ribosomal protein S26</fullName>
    </alternativeName>
</protein>
<keyword evidence="7" id="KW-0735">Signal-anchor</keyword>
<dbReference type="GO" id="GO:0003729">
    <property type="term" value="F:mRNA binding"/>
    <property type="evidence" value="ECO:0007669"/>
    <property type="project" value="TreeGrafter"/>
</dbReference>
<dbReference type="Pfam" id="PF01762">
    <property type="entry name" value="Galactosyl_T"/>
    <property type="match status" value="1"/>
</dbReference>
<evidence type="ECO:0000313" key="18">
    <source>
        <dbReference type="Proteomes" id="UP000663842"/>
    </source>
</evidence>
<evidence type="ECO:0000256" key="3">
    <source>
        <dbReference type="ARBA" id="ARBA00008661"/>
    </source>
</evidence>
<dbReference type="Proteomes" id="UP000663842">
    <property type="component" value="Unassembled WGS sequence"/>
</dbReference>
<comment type="subcellular location">
    <subcellularLocation>
        <location evidence="1">Golgi apparatus membrane</location>
        <topology evidence="1">Single-pass type II membrane protein</topology>
    </subcellularLocation>
</comment>
<dbReference type="GO" id="GO:0016758">
    <property type="term" value="F:hexosyltransferase activity"/>
    <property type="evidence" value="ECO:0007669"/>
    <property type="project" value="InterPro"/>
</dbReference>
<evidence type="ECO:0000313" key="19">
    <source>
        <dbReference type="Proteomes" id="UP000663866"/>
    </source>
</evidence>
<dbReference type="GO" id="GO:0000139">
    <property type="term" value="C:Golgi membrane"/>
    <property type="evidence" value="ECO:0007669"/>
    <property type="project" value="UniProtKB-SubCell"/>
</dbReference>
<dbReference type="EMBL" id="CAJOBG010002928">
    <property type="protein sequence ID" value="CAF4036530.1"/>
    <property type="molecule type" value="Genomic_DNA"/>
</dbReference>
<organism evidence="16 18">
    <name type="scientific">Rotaria magnacalcarata</name>
    <dbReference type="NCBI Taxonomy" id="392030"/>
    <lineage>
        <taxon>Eukaryota</taxon>
        <taxon>Metazoa</taxon>
        <taxon>Spiralia</taxon>
        <taxon>Gnathifera</taxon>
        <taxon>Rotifera</taxon>
        <taxon>Eurotatoria</taxon>
        <taxon>Bdelloidea</taxon>
        <taxon>Philodinida</taxon>
        <taxon>Philodinidae</taxon>
        <taxon>Rotaria</taxon>
    </lineage>
</organism>
<evidence type="ECO:0000256" key="15">
    <source>
        <dbReference type="SAM" id="MobiDB-lite"/>
    </source>
</evidence>
<keyword evidence="9" id="KW-1133">Transmembrane helix</keyword>